<protein>
    <submittedName>
        <fullName evidence="3">Glycosyltransferase</fullName>
    </submittedName>
</protein>
<keyword evidence="1" id="KW-0328">Glycosyltransferase</keyword>
<keyword evidence="2 3" id="KW-0808">Transferase</keyword>
<dbReference type="SUPFAM" id="SSF53756">
    <property type="entry name" value="UDP-Glycosyltransferase/glycogen phosphorylase"/>
    <property type="match status" value="1"/>
</dbReference>
<dbReference type="Proteomes" id="UP000278006">
    <property type="component" value="Unassembled WGS sequence"/>
</dbReference>
<keyword evidence="4" id="KW-1185">Reference proteome</keyword>
<comment type="caution">
    <text evidence="3">The sequence shown here is derived from an EMBL/GenBank/DDBJ whole genome shotgun (WGS) entry which is preliminary data.</text>
</comment>
<dbReference type="AlphaFoldDB" id="A0A3M6QMA5"/>
<dbReference type="Gene3D" id="3.40.50.2000">
    <property type="entry name" value="Glycogen Phosphorylase B"/>
    <property type="match status" value="2"/>
</dbReference>
<evidence type="ECO:0000313" key="3">
    <source>
        <dbReference type="EMBL" id="RMX03532.1"/>
    </source>
</evidence>
<proteinExistence type="predicted"/>
<dbReference type="Pfam" id="PF13692">
    <property type="entry name" value="Glyco_trans_1_4"/>
    <property type="match status" value="1"/>
</dbReference>
<dbReference type="PANTHER" id="PTHR12526:SF510">
    <property type="entry name" value="D-INOSITOL 3-PHOSPHATE GLYCOSYLTRANSFERASE"/>
    <property type="match status" value="1"/>
</dbReference>
<gene>
    <name evidence="3" type="ORF">D8I35_16815</name>
</gene>
<sequence length="405" mass="44298">MRIALLAPLPPEKNGIADYASQLVAALRAGGTEVALPLQGTPAAEAPARLRDFAWHTVTHVHAEIGGGRNSEFDALRWLARQQPQLSLSATVHDPERLIWRPAHLPFPLSLAQRWPAPWPQAATLLADPWTLRAERRLARQLDACITLTHMGGHALATRMRIPPERVRVIAHGNASITPQALPGFGPDEPLKLLYFGFIYRGKGIEDLLDAMALVRQRQDVHAGNLRLTLAGGTAPETAFAQHGTYLDELRARILRLGLTDCIDWQLDLPARDIAAAIQTHHVMALPYRESRKLALLGRMLGTSGALSWANACGRGVISSDARAFAEEVSSGNGLTYPQGDVAALAERLTQWLANPSLAAGWAGHAARIGAQRTWPVIAAQFRQLFETLQARHAQAARHDMRRDD</sequence>
<reference evidence="3 4" key="1">
    <citation type="submission" date="2018-10" db="EMBL/GenBank/DDBJ databases">
        <title>Draft genome of Cortibacter populi DSM10536.</title>
        <authorList>
            <person name="Bernier A.-M."/>
            <person name="Bernard K."/>
        </authorList>
    </citation>
    <scope>NUCLEOTIDE SEQUENCE [LARGE SCALE GENOMIC DNA]</scope>
    <source>
        <strain evidence="3 4">DSM 105136</strain>
    </source>
</reference>
<evidence type="ECO:0000256" key="2">
    <source>
        <dbReference type="ARBA" id="ARBA00022679"/>
    </source>
</evidence>
<evidence type="ECO:0000256" key="1">
    <source>
        <dbReference type="ARBA" id="ARBA00022676"/>
    </source>
</evidence>
<dbReference type="PANTHER" id="PTHR12526">
    <property type="entry name" value="GLYCOSYLTRANSFERASE"/>
    <property type="match status" value="1"/>
</dbReference>
<evidence type="ECO:0000313" key="4">
    <source>
        <dbReference type="Proteomes" id="UP000278006"/>
    </source>
</evidence>
<organism evidence="3 4">
    <name type="scientific">Corticibacter populi</name>
    <dbReference type="NCBI Taxonomy" id="1550736"/>
    <lineage>
        <taxon>Bacteria</taxon>
        <taxon>Pseudomonadati</taxon>
        <taxon>Pseudomonadota</taxon>
        <taxon>Betaproteobacteria</taxon>
        <taxon>Burkholderiales</taxon>
        <taxon>Comamonadaceae</taxon>
        <taxon>Corticibacter</taxon>
    </lineage>
</organism>
<dbReference type="EMBL" id="RDQO01000006">
    <property type="protein sequence ID" value="RMX03532.1"/>
    <property type="molecule type" value="Genomic_DNA"/>
</dbReference>
<dbReference type="GO" id="GO:0016757">
    <property type="term" value="F:glycosyltransferase activity"/>
    <property type="evidence" value="ECO:0007669"/>
    <property type="project" value="UniProtKB-KW"/>
</dbReference>
<accession>A0A3M6QMA5</accession>
<dbReference type="OrthoDB" id="9149550at2"/>
<dbReference type="RefSeq" id="WP_122231493.1">
    <property type="nucleotide sequence ID" value="NZ_RDQO01000006.1"/>
</dbReference>
<name>A0A3M6QMA5_9BURK</name>